<feature type="transmembrane region" description="Helical" evidence="6">
    <location>
        <begin position="589"/>
        <end position="615"/>
    </location>
</feature>
<gene>
    <name evidence="8" type="ORF">FCC1311_086152</name>
</gene>
<dbReference type="GO" id="GO:0005886">
    <property type="term" value="C:plasma membrane"/>
    <property type="evidence" value="ECO:0007669"/>
    <property type="project" value="TreeGrafter"/>
</dbReference>
<dbReference type="Pfam" id="PF04547">
    <property type="entry name" value="Anoctamin"/>
    <property type="match status" value="1"/>
</dbReference>
<evidence type="ECO:0000256" key="5">
    <source>
        <dbReference type="SAM" id="MobiDB-lite"/>
    </source>
</evidence>
<dbReference type="AlphaFoldDB" id="A0A2R5GND3"/>
<sequence length="892" mass="99323">MKSVLGVVRNNAEQRTNSGRSLTGAYDFVLEFAAGVEPERREARGSISSESEKSGSDRGSAVNKHRLAAKVLDRLQQNGLEYRKVQSSKKGAEAYALRGKFETLLKRAEKLKMRKPLIDGQENGKTALFTLARAGDFINAEDPSAFFSSGERLILLEGLVTADPLIRSAQGLHTFANDFDGQDEDQRDEQDGEESGNNQDDSDANSTKSGTASSGKSAKPSPSKRKRRGSALAHLVFGNHKNKPIRVVQHLVPLHNPDEVEDLMNTWIKSLRPQPLDKIMHYFGHARGFYFAFLGSYTFWLVPAAILGVIVFQVQSISGGFDNTSTLLYLGFLSLWSTGFTEYWKRREATLAFRWDSLDYEALDEATRPAFKEKAKRVYHPAADAYRWVYPTYKHSLALVLSFIACSTLSLLACTIMTGFLYLDHEAKASVGHWGGVYQLAQYVPLGCYMAVIQVFSAINNVLAEWLTNLEMHRTETAHENARIVKLATLQFFNYHVSPLYVAFFEHDMVKLYSTVAGLLGLHQVLGQVLEVGKPLAMTVASAVGIIRTENKPTQGSENQEDSQLPVIGRSDLVLAPQETLFPEYLEMWIQFGQVTLFSAVFPLAALLALLNNLVEMKSDAMKMLRFQRRSIGSRVSGIGTWVFVFEAVGYLGVMTNVALVGLIFSRSSYGSHLLKGWMPWQKVILLVFVEHVVIGLKALVSVAIPDLDSETAFVVRARRVATEQEIASNFELRAHCQELLRKDRKEFTFRDSSDQGRQLLRNTLHPHHSSSAASSSSTSSTPTEQEGPQRRASRPSSSGLNESADDASAGLDESMLFQWIMDQEDRRRRAEKLKRYYRKKLDRSNETRASAHFSEFPQALNIVVSLGAILLLITREARESLFGAAGAASSS</sequence>
<feature type="compositionally biased region" description="Low complexity" evidence="5">
    <location>
        <begin position="206"/>
        <end position="221"/>
    </location>
</feature>
<comment type="subcellular location">
    <subcellularLocation>
        <location evidence="1">Membrane</location>
        <topology evidence="1">Multi-pass membrane protein</topology>
    </subcellularLocation>
</comment>
<dbReference type="GO" id="GO:0005254">
    <property type="term" value="F:chloride channel activity"/>
    <property type="evidence" value="ECO:0007669"/>
    <property type="project" value="TreeGrafter"/>
</dbReference>
<organism evidence="8 9">
    <name type="scientific">Hondaea fermentalgiana</name>
    <dbReference type="NCBI Taxonomy" id="2315210"/>
    <lineage>
        <taxon>Eukaryota</taxon>
        <taxon>Sar</taxon>
        <taxon>Stramenopiles</taxon>
        <taxon>Bigyra</taxon>
        <taxon>Labyrinthulomycetes</taxon>
        <taxon>Thraustochytrida</taxon>
        <taxon>Thraustochytriidae</taxon>
        <taxon>Hondaea</taxon>
    </lineage>
</organism>
<feature type="compositionally biased region" description="Basic and acidic residues" evidence="5">
    <location>
        <begin position="40"/>
        <end position="56"/>
    </location>
</feature>
<feature type="transmembrane region" description="Helical" evidence="6">
    <location>
        <begin position="443"/>
        <end position="463"/>
    </location>
</feature>
<dbReference type="InterPro" id="IPR007632">
    <property type="entry name" value="Anoctamin"/>
</dbReference>
<evidence type="ECO:0000256" key="3">
    <source>
        <dbReference type="ARBA" id="ARBA00022989"/>
    </source>
</evidence>
<dbReference type="Proteomes" id="UP000241890">
    <property type="component" value="Unassembled WGS sequence"/>
</dbReference>
<feature type="domain" description="Anoctamin transmembrane" evidence="7">
    <location>
        <begin position="279"/>
        <end position="711"/>
    </location>
</feature>
<comment type="caution">
    <text evidence="8">The sequence shown here is derived from an EMBL/GenBank/DDBJ whole genome shotgun (WGS) entry which is preliminary data.</text>
</comment>
<evidence type="ECO:0000313" key="8">
    <source>
        <dbReference type="EMBL" id="GBG32390.1"/>
    </source>
</evidence>
<feature type="region of interest" description="Disordered" evidence="5">
    <location>
        <begin position="40"/>
        <end position="62"/>
    </location>
</feature>
<feature type="transmembrane region" description="Helical" evidence="6">
    <location>
        <begin position="288"/>
        <end position="314"/>
    </location>
</feature>
<feature type="region of interest" description="Disordered" evidence="5">
    <location>
        <begin position="176"/>
        <end position="227"/>
    </location>
</feature>
<keyword evidence="9" id="KW-1185">Reference proteome</keyword>
<feature type="transmembrane region" description="Helical" evidence="6">
    <location>
        <begin position="484"/>
        <end position="504"/>
    </location>
</feature>
<accession>A0A2R5GND3</accession>
<dbReference type="EMBL" id="BEYU01000121">
    <property type="protein sequence ID" value="GBG32390.1"/>
    <property type="molecule type" value="Genomic_DNA"/>
</dbReference>
<evidence type="ECO:0000256" key="2">
    <source>
        <dbReference type="ARBA" id="ARBA00022692"/>
    </source>
</evidence>
<dbReference type="OrthoDB" id="296386at2759"/>
<dbReference type="InParanoid" id="A0A2R5GND3"/>
<evidence type="ECO:0000256" key="1">
    <source>
        <dbReference type="ARBA" id="ARBA00004141"/>
    </source>
</evidence>
<dbReference type="PANTHER" id="PTHR12308:SF51">
    <property type="entry name" value="ANOCTAMIN-8"/>
    <property type="match status" value="1"/>
</dbReference>
<feature type="transmembrane region" description="Helical" evidence="6">
    <location>
        <begin position="397"/>
        <end position="423"/>
    </location>
</feature>
<evidence type="ECO:0000259" key="7">
    <source>
        <dbReference type="Pfam" id="PF04547"/>
    </source>
</evidence>
<evidence type="ECO:0000256" key="4">
    <source>
        <dbReference type="ARBA" id="ARBA00023136"/>
    </source>
</evidence>
<proteinExistence type="predicted"/>
<protein>
    <submittedName>
        <fullName evidence="8">Anoctamin-10</fullName>
    </submittedName>
</protein>
<feature type="region of interest" description="Disordered" evidence="5">
    <location>
        <begin position="766"/>
        <end position="808"/>
    </location>
</feature>
<evidence type="ECO:0000256" key="6">
    <source>
        <dbReference type="SAM" id="Phobius"/>
    </source>
</evidence>
<keyword evidence="4 6" id="KW-0472">Membrane</keyword>
<name>A0A2R5GND3_9STRA</name>
<dbReference type="PANTHER" id="PTHR12308">
    <property type="entry name" value="ANOCTAMIN"/>
    <property type="match status" value="1"/>
</dbReference>
<feature type="compositionally biased region" description="Acidic residues" evidence="5">
    <location>
        <begin position="180"/>
        <end position="194"/>
    </location>
</feature>
<evidence type="ECO:0000313" key="9">
    <source>
        <dbReference type="Proteomes" id="UP000241890"/>
    </source>
</evidence>
<keyword evidence="2 6" id="KW-0812">Transmembrane</keyword>
<feature type="transmembrane region" description="Helical" evidence="6">
    <location>
        <begin position="636"/>
        <end position="664"/>
    </location>
</feature>
<dbReference type="InterPro" id="IPR049452">
    <property type="entry name" value="Anoctamin_TM"/>
</dbReference>
<keyword evidence="3 6" id="KW-1133">Transmembrane helix</keyword>
<reference evidence="8 9" key="1">
    <citation type="submission" date="2017-12" db="EMBL/GenBank/DDBJ databases">
        <title>Sequencing, de novo assembly and annotation of complete genome of a new Thraustochytrid species, strain FCC1311.</title>
        <authorList>
            <person name="Sedici K."/>
            <person name="Godart F."/>
            <person name="Aiese Cigliano R."/>
            <person name="Sanseverino W."/>
            <person name="Barakat M."/>
            <person name="Ortet P."/>
            <person name="Marechal E."/>
            <person name="Cagnac O."/>
            <person name="Amato A."/>
        </authorList>
    </citation>
    <scope>NUCLEOTIDE SEQUENCE [LARGE SCALE GENOMIC DNA]</scope>
</reference>
<feature type="compositionally biased region" description="Low complexity" evidence="5">
    <location>
        <begin position="770"/>
        <end position="782"/>
    </location>
</feature>
<feature type="transmembrane region" description="Helical" evidence="6">
    <location>
        <begin position="326"/>
        <end position="344"/>
    </location>
</feature>